<evidence type="ECO:0000256" key="5">
    <source>
        <dbReference type="ARBA" id="ARBA00023014"/>
    </source>
</evidence>
<dbReference type="GO" id="GO:0004497">
    <property type="term" value="F:monooxygenase activity"/>
    <property type="evidence" value="ECO:0007669"/>
    <property type="project" value="UniProtKB-ARBA"/>
</dbReference>
<dbReference type="InterPro" id="IPR050584">
    <property type="entry name" value="Cholesterol_7-desaturase"/>
</dbReference>
<dbReference type="GO" id="GO:0016705">
    <property type="term" value="F:oxidoreductase activity, acting on paired donors, with incorporation or reduction of molecular oxygen"/>
    <property type="evidence" value="ECO:0007669"/>
    <property type="project" value="UniProtKB-ARBA"/>
</dbReference>
<dbReference type="Gene3D" id="2.102.10.10">
    <property type="entry name" value="Rieske [2Fe-2S] iron-sulphur domain"/>
    <property type="match status" value="1"/>
</dbReference>
<gene>
    <name evidence="7" type="ORF">B1H20_31860</name>
</gene>
<sequence length="343" mass="38123">MPTCRVIRNWGVTMDPVEYEMLRHMWFPVARVADLKNGVASGSILGEELVVYGDEGSVTVAQGFCPHRGVALRLGRLRDGALECPYHGWLFETGSGRCTRIPSLPPGRGRPHTALRTHPAEVAYGLVWSCLGDPFLPLPRLPEYVDDSWRLGAGEPYTLNCGMRLLTENFRDKAHFPFVHADSMGHVDKVVEPYRISRDGWRLGWSSSLGSEGVPEDLAEELSHRLDYHITMPVFASICVSSPSGGRRLVAQVATPVSADGKAVRQFWLAGTDAESTAQGAVLADVLGFERQVFEEDHPIVENQWPVEAPLDVHSQVHTPADRFSITYRKVYGELLMSFKESR</sequence>
<dbReference type="Pfam" id="PF00355">
    <property type="entry name" value="Rieske"/>
    <property type="match status" value="1"/>
</dbReference>
<dbReference type="PANTHER" id="PTHR21266:SF60">
    <property type="entry name" value="3-KETOSTEROID-9-ALPHA-MONOOXYGENASE, OXYGENASE COMPONENT"/>
    <property type="match status" value="1"/>
</dbReference>
<evidence type="ECO:0000313" key="8">
    <source>
        <dbReference type="Proteomes" id="UP000192445"/>
    </source>
</evidence>
<dbReference type="Gene3D" id="3.90.380.10">
    <property type="entry name" value="Naphthalene 1,2-dioxygenase Alpha Subunit, Chain A, domain 1"/>
    <property type="match status" value="1"/>
</dbReference>
<name>A0A1V0UKA8_STRVN</name>
<dbReference type="GO" id="GO:0051537">
    <property type="term" value="F:2 iron, 2 sulfur cluster binding"/>
    <property type="evidence" value="ECO:0007669"/>
    <property type="project" value="UniProtKB-KW"/>
</dbReference>
<accession>A0A1V0UKA8</accession>
<dbReference type="PROSITE" id="PS51296">
    <property type="entry name" value="RIESKE"/>
    <property type="match status" value="1"/>
</dbReference>
<dbReference type="InterPro" id="IPR044043">
    <property type="entry name" value="VanA_C_cat"/>
</dbReference>
<dbReference type="EMBL" id="CP020570">
    <property type="protein sequence ID" value="ARF65500.1"/>
    <property type="molecule type" value="Genomic_DNA"/>
</dbReference>
<protein>
    <recommendedName>
        <fullName evidence="6">Rieske domain-containing protein</fullName>
    </recommendedName>
</protein>
<dbReference type="PANTHER" id="PTHR21266">
    <property type="entry name" value="IRON-SULFUR DOMAIN CONTAINING PROTEIN"/>
    <property type="match status" value="1"/>
</dbReference>
<dbReference type="AlphaFoldDB" id="A0A1V0UKA8"/>
<dbReference type="InterPro" id="IPR017941">
    <property type="entry name" value="Rieske_2Fe-2S"/>
</dbReference>
<dbReference type="STRING" id="1935.B1H20_31860"/>
<dbReference type="SUPFAM" id="SSF50022">
    <property type="entry name" value="ISP domain"/>
    <property type="match status" value="1"/>
</dbReference>
<evidence type="ECO:0000256" key="2">
    <source>
        <dbReference type="ARBA" id="ARBA00022723"/>
    </source>
</evidence>
<evidence type="ECO:0000256" key="1">
    <source>
        <dbReference type="ARBA" id="ARBA00022714"/>
    </source>
</evidence>
<reference evidence="7 8" key="1">
    <citation type="submission" date="2017-03" db="EMBL/GenBank/DDBJ databases">
        <title>Complete Genome Sequence of a natural compounds producer, Streptomyces violaceus S21.</title>
        <authorList>
            <person name="Zhong C."/>
            <person name="Zhao Z."/>
            <person name="Fu J."/>
            <person name="Zong G."/>
            <person name="Qin R."/>
            <person name="Cao G."/>
        </authorList>
    </citation>
    <scope>NUCLEOTIDE SEQUENCE [LARGE SCALE GENOMIC DNA]</scope>
    <source>
        <strain evidence="7 8">S21</strain>
    </source>
</reference>
<evidence type="ECO:0000256" key="4">
    <source>
        <dbReference type="ARBA" id="ARBA00023004"/>
    </source>
</evidence>
<keyword evidence="5" id="KW-0411">Iron-sulfur</keyword>
<feature type="domain" description="Rieske" evidence="6">
    <location>
        <begin position="26"/>
        <end position="129"/>
    </location>
</feature>
<dbReference type="Pfam" id="PF19112">
    <property type="entry name" value="VanA_C"/>
    <property type="match status" value="1"/>
</dbReference>
<keyword evidence="3" id="KW-0560">Oxidoreductase</keyword>
<organism evidence="7 8">
    <name type="scientific">Streptomyces violaceoruber</name>
    <dbReference type="NCBI Taxonomy" id="1935"/>
    <lineage>
        <taxon>Bacteria</taxon>
        <taxon>Bacillati</taxon>
        <taxon>Actinomycetota</taxon>
        <taxon>Actinomycetes</taxon>
        <taxon>Kitasatosporales</taxon>
        <taxon>Streptomycetaceae</taxon>
        <taxon>Streptomyces</taxon>
        <taxon>Streptomyces violaceoruber group</taxon>
    </lineage>
</organism>
<dbReference type="SUPFAM" id="SSF55961">
    <property type="entry name" value="Bet v1-like"/>
    <property type="match status" value="1"/>
</dbReference>
<proteinExistence type="predicted"/>
<evidence type="ECO:0000259" key="6">
    <source>
        <dbReference type="PROSITE" id="PS51296"/>
    </source>
</evidence>
<evidence type="ECO:0000313" key="7">
    <source>
        <dbReference type="EMBL" id="ARF65500.1"/>
    </source>
</evidence>
<dbReference type="KEGG" id="svu:B1H20_31860"/>
<keyword evidence="2" id="KW-0479">Metal-binding</keyword>
<evidence type="ECO:0000256" key="3">
    <source>
        <dbReference type="ARBA" id="ARBA00023002"/>
    </source>
</evidence>
<keyword evidence="1" id="KW-0001">2Fe-2S</keyword>
<keyword evidence="4" id="KW-0408">Iron</keyword>
<dbReference type="InterPro" id="IPR036922">
    <property type="entry name" value="Rieske_2Fe-2S_sf"/>
</dbReference>
<dbReference type="GO" id="GO:0046872">
    <property type="term" value="F:metal ion binding"/>
    <property type="evidence" value="ECO:0007669"/>
    <property type="project" value="UniProtKB-KW"/>
</dbReference>
<dbReference type="Proteomes" id="UP000192445">
    <property type="component" value="Chromosome"/>
</dbReference>